<dbReference type="VEuPathDB" id="MicrosporidiaDB:HERIO_647"/>
<organism evidence="1 2">
    <name type="scientific">Hepatospora eriocheir</name>
    <dbReference type="NCBI Taxonomy" id="1081669"/>
    <lineage>
        <taxon>Eukaryota</taxon>
        <taxon>Fungi</taxon>
        <taxon>Fungi incertae sedis</taxon>
        <taxon>Microsporidia</taxon>
        <taxon>Hepatosporidae</taxon>
        <taxon>Hepatospora</taxon>
    </lineage>
</organism>
<comment type="caution">
    <text evidence="1">The sequence shown here is derived from an EMBL/GenBank/DDBJ whole genome shotgun (WGS) entry which is preliminary data.</text>
</comment>
<dbReference type="VEuPathDB" id="MicrosporidiaDB:A0H76_866"/>
<gene>
    <name evidence="1" type="ORF">HERIO_647</name>
</gene>
<dbReference type="Proteomes" id="UP000192356">
    <property type="component" value="Unassembled WGS sequence"/>
</dbReference>
<accession>A0A1X0QCG6</accession>
<keyword evidence="2" id="KW-1185">Reference proteome</keyword>
<protein>
    <submittedName>
        <fullName evidence="1">Uncharacterized protein</fullName>
    </submittedName>
</protein>
<name>A0A1X0QCG6_9MICR</name>
<sequence>MILIELYEIIVEIFESICIKNNIKEFDNFIEEKMSEFSPENIEKMQDFIIKQDNSNIDIEKFKKSWDLILYFYRNAYVIICFLSNL</sequence>
<reference evidence="1 2" key="1">
    <citation type="journal article" date="2017" name="Environ. Microbiol.">
        <title>Decay of the glycolytic pathway and adaptation to intranuclear parasitism within Enterocytozoonidae microsporidia.</title>
        <authorList>
            <person name="Wiredu Boakye D."/>
            <person name="Jaroenlak P."/>
            <person name="Prachumwat A."/>
            <person name="Williams T.A."/>
            <person name="Bateman K.S."/>
            <person name="Itsathitphaisarn O."/>
            <person name="Sritunyalucksana K."/>
            <person name="Paszkiewicz K.H."/>
            <person name="Moore K.A."/>
            <person name="Stentiford G.D."/>
            <person name="Williams B.A."/>
        </authorList>
    </citation>
    <scope>NUCLEOTIDE SEQUENCE [LARGE SCALE GENOMIC DNA]</scope>
    <source>
        <strain evidence="1 2">GB1</strain>
    </source>
</reference>
<dbReference type="AlphaFoldDB" id="A0A1X0QCG6"/>
<evidence type="ECO:0000313" key="1">
    <source>
        <dbReference type="EMBL" id="ORD97466.1"/>
    </source>
</evidence>
<dbReference type="EMBL" id="LVKB01000021">
    <property type="protein sequence ID" value="ORD97466.1"/>
    <property type="molecule type" value="Genomic_DNA"/>
</dbReference>
<proteinExistence type="predicted"/>
<evidence type="ECO:0000313" key="2">
    <source>
        <dbReference type="Proteomes" id="UP000192356"/>
    </source>
</evidence>